<evidence type="ECO:0000256" key="8">
    <source>
        <dbReference type="RuleBase" id="RU362091"/>
    </source>
</evidence>
<feature type="transmembrane region" description="Helical" evidence="9">
    <location>
        <begin position="146"/>
        <end position="173"/>
    </location>
</feature>
<dbReference type="Gene3D" id="1.20.1730.10">
    <property type="entry name" value="Sodium/glucose cotransporter"/>
    <property type="match status" value="1"/>
</dbReference>
<comment type="similarity">
    <text evidence="2 8">Belongs to the sodium:solute symporter (SSF) (TC 2.A.21) family.</text>
</comment>
<dbReference type="RefSeq" id="WP_058507396.1">
    <property type="nucleotide sequence ID" value="NZ_CAAAIK010000005.1"/>
</dbReference>
<keyword evidence="7 9" id="KW-0472">Membrane</keyword>
<feature type="transmembrane region" description="Helical" evidence="9">
    <location>
        <begin position="380"/>
        <end position="401"/>
    </location>
</feature>
<evidence type="ECO:0000313" key="11">
    <source>
        <dbReference type="Proteomes" id="UP000054618"/>
    </source>
</evidence>
<keyword evidence="6 9" id="KW-1133">Transmembrane helix</keyword>
<keyword evidence="4 9" id="KW-0812">Transmembrane</keyword>
<feature type="transmembrane region" description="Helical" evidence="9">
    <location>
        <begin position="407"/>
        <end position="428"/>
    </location>
</feature>
<dbReference type="Proteomes" id="UP000054618">
    <property type="component" value="Unassembled WGS sequence"/>
</dbReference>
<evidence type="ECO:0000313" key="10">
    <source>
        <dbReference type="EMBL" id="KTD49948.1"/>
    </source>
</evidence>
<gene>
    <name evidence="10" type="primary">yodF</name>
    <name evidence="10" type="ORF">Lqui_1273</name>
</gene>
<reference evidence="10 11" key="1">
    <citation type="submission" date="2015-11" db="EMBL/GenBank/DDBJ databases">
        <title>Genomic analysis of 38 Legionella species identifies large and diverse effector repertoires.</title>
        <authorList>
            <person name="Burstein D."/>
            <person name="Amaro F."/>
            <person name="Zusman T."/>
            <person name="Lifshitz Z."/>
            <person name="Cohen O."/>
            <person name="Gilbert J.A."/>
            <person name="Pupko T."/>
            <person name="Shuman H.A."/>
            <person name="Segal G."/>
        </authorList>
    </citation>
    <scope>NUCLEOTIDE SEQUENCE [LARGE SCALE GENOMIC DNA]</scope>
    <source>
        <strain evidence="10 11">CDC#1442-AUS-E</strain>
    </source>
</reference>
<name>A0A0W0XZ19_9GAMM</name>
<evidence type="ECO:0000256" key="2">
    <source>
        <dbReference type="ARBA" id="ARBA00006434"/>
    </source>
</evidence>
<feature type="transmembrane region" description="Helical" evidence="9">
    <location>
        <begin position="277"/>
        <end position="297"/>
    </location>
</feature>
<accession>A0A0W0XZ19</accession>
<keyword evidence="5" id="KW-0769">Symport</keyword>
<dbReference type="PROSITE" id="PS50283">
    <property type="entry name" value="NA_SOLUT_SYMP_3"/>
    <property type="match status" value="1"/>
</dbReference>
<proteinExistence type="inferred from homology"/>
<dbReference type="PANTHER" id="PTHR48086:SF8">
    <property type="entry name" value="MONOCARBOXYLIC ACID PERMEASE"/>
    <property type="match status" value="1"/>
</dbReference>
<feature type="transmembrane region" description="Helical" evidence="9">
    <location>
        <begin position="239"/>
        <end position="256"/>
    </location>
</feature>
<comment type="caution">
    <text evidence="10">The sequence shown here is derived from an EMBL/GenBank/DDBJ whole genome shotgun (WGS) entry which is preliminary data.</text>
</comment>
<keyword evidence="11" id="KW-1185">Reference proteome</keyword>
<keyword evidence="3" id="KW-0813">Transport</keyword>
<feature type="transmembrane region" description="Helical" evidence="9">
    <location>
        <begin position="468"/>
        <end position="493"/>
    </location>
</feature>
<evidence type="ECO:0000256" key="4">
    <source>
        <dbReference type="ARBA" id="ARBA00022692"/>
    </source>
</evidence>
<feature type="transmembrane region" description="Helical" evidence="9">
    <location>
        <begin position="122"/>
        <end position="140"/>
    </location>
</feature>
<evidence type="ECO:0000256" key="1">
    <source>
        <dbReference type="ARBA" id="ARBA00004141"/>
    </source>
</evidence>
<dbReference type="STRING" id="45073.Lqui_1273"/>
<evidence type="ECO:0000256" key="6">
    <source>
        <dbReference type="ARBA" id="ARBA00022989"/>
    </source>
</evidence>
<dbReference type="Pfam" id="PF00474">
    <property type="entry name" value="SSF"/>
    <property type="match status" value="1"/>
</dbReference>
<dbReference type="GO" id="GO:0015293">
    <property type="term" value="F:symporter activity"/>
    <property type="evidence" value="ECO:0007669"/>
    <property type="project" value="UniProtKB-KW"/>
</dbReference>
<feature type="transmembrane region" description="Helical" evidence="9">
    <location>
        <begin position="194"/>
        <end position="219"/>
    </location>
</feature>
<protein>
    <submittedName>
        <fullName evidence="10">Putative symporter YodF</fullName>
    </submittedName>
</protein>
<evidence type="ECO:0000256" key="9">
    <source>
        <dbReference type="SAM" id="Phobius"/>
    </source>
</evidence>
<dbReference type="AlphaFoldDB" id="A0A0W0XZ19"/>
<feature type="transmembrane region" description="Helical" evidence="9">
    <location>
        <begin position="331"/>
        <end position="359"/>
    </location>
</feature>
<dbReference type="InterPro" id="IPR001734">
    <property type="entry name" value="Na/solute_symporter"/>
</dbReference>
<dbReference type="NCBIfam" id="NF046076">
    <property type="entry name" value="monocarbox_MctP"/>
    <property type="match status" value="1"/>
</dbReference>
<feature type="transmembrane region" description="Helical" evidence="9">
    <location>
        <begin position="435"/>
        <end position="456"/>
    </location>
</feature>
<feature type="transmembrane region" description="Helical" evidence="9">
    <location>
        <begin position="75"/>
        <end position="95"/>
    </location>
</feature>
<sequence length="510" mass="55887">MSLSMLLIFLFLFLLVSLIGFMAVHWRKADMNSLHEWALAGRSFGTIISWFLVGGDLFTAYTFIAVPAFMYGAGALGFFAIPYTFIVYPLGFLILPKLWSVSKQHGFITAADFVRARYDSSLLSLLVAITGVIATMPYIALQLAGIQIIIAALGFPTTGLAGEAPLIIAFIVLSVYTYRSGVRAPALIAVVKDILIYIALIAAILIIPAKLGGFSAIFAKIPTDKLLLKAPIEGNMNQYSAYLTLAFGSALALLLYPHSINVMLSAKNENAIRKNMILLALFSVLLGICALLGYMALAAGVEANPRFTAYFQQYKANFAVPALYLDSFPDWFLGIAFAAFAIGGLVPAAIMSISAANLCTRNIYKEYTRSSVSLKDEAKIAKIISLLIKAGALAFILFLPLDYIIQLQLLGGIWISQTFPSVIVGLYTRWFDYRALILGWIVGIISGTWGILWLNFKSSIYPLKIGDYIIPGYLSCYTLILNFLIAALGTFFIKKMQLKPSDDLTELFKK</sequence>
<comment type="subcellular location">
    <subcellularLocation>
        <location evidence="1">Membrane</location>
        <topology evidence="1">Multi-pass membrane protein</topology>
    </subcellularLocation>
</comment>
<dbReference type="InterPro" id="IPR050277">
    <property type="entry name" value="Sodium:Solute_Symporter"/>
</dbReference>
<dbReference type="EMBL" id="LNYS01000008">
    <property type="protein sequence ID" value="KTD49948.1"/>
    <property type="molecule type" value="Genomic_DNA"/>
</dbReference>
<dbReference type="PANTHER" id="PTHR48086">
    <property type="entry name" value="SODIUM/PROLINE SYMPORTER-RELATED"/>
    <property type="match status" value="1"/>
</dbReference>
<dbReference type="CDD" id="cd10322">
    <property type="entry name" value="SLC5sbd"/>
    <property type="match status" value="1"/>
</dbReference>
<dbReference type="InterPro" id="IPR038377">
    <property type="entry name" value="Na/Glc_symporter_sf"/>
</dbReference>
<evidence type="ECO:0000256" key="3">
    <source>
        <dbReference type="ARBA" id="ARBA00022448"/>
    </source>
</evidence>
<feature type="transmembrane region" description="Helical" evidence="9">
    <location>
        <begin position="47"/>
        <end position="69"/>
    </location>
</feature>
<organism evidence="10 11">
    <name type="scientific">Legionella quinlivanii</name>
    <dbReference type="NCBI Taxonomy" id="45073"/>
    <lineage>
        <taxon>Bacteria</taxon>
        <taxon>Pseudomonadati</taxon>
        <taxon>Pseudomonadota</taxon>
        <taxon>Gammaproteobacteria</taxon>
        <taxon>Legionellales</taxon>
        <taxon>Legionellaceae</taxon>
        <taxon>Legionella</taxon>
    </lineage>
</organism>
<evidence type="ECO:0000256" key="5">
    <source>
        <dbReference type="ARBA" id="ARBA00022847"/>
    </source>
</evidence>
<dbReference type="GO" id="GO:0005886">
    <property type="term" value="C:plasma membrane"/>
    <property type="evidence" value="ECO:0007669"/>
    <property type="project" value="TreeGrafter"/>
</dbReference>
<dbReference type="PATRIC" id="fig|45073.5.peg.1344"/>
<feature type="transmembrane region" description="Helical" evidence="9">
    <location>
        <begin position="6"/>
        <end position="26"/>
    </location>
</feature>
<evidence type="ECO:0000256" key="7">
    <source>
        <dbReference type="ARBA" id="ARBA00023136"/>
    </source>
</evidence>